<feature type="coiled-coil region" evidence="1">
    <location>
        <begin position="742"/>
        <end position="808"/>
    </location>
</feature>
<feature type="non-terminal residue" evidence="3">
    <location>
        <position position="1"/>
    </location>
</feature>
<dbReference type="Proteomes" id="UP000601435">
    <property type="component" value="Unassembled WGS sequence"/>
</dbReference>
<dbReference type="EMBL" id="CAJNJA010034585">
    <property type="protein sequence ID" value="CAE7694959.1"/>
    <property type="molecule type" value="Genomic_DNA"/>
</dbReference>
<evidence type="ECO:0000256" key="2">
    <source>
        <dbReference type="SAM" id="MobiDB-lite"/>
    </source>
</evidence>
<dbReference type="AlphaFoldDB" id="A0A812WZS2"/>
<sequence>MANFSPRPDTRNMRNLFFSFLRSVADGGRSTPVHSVQKGAPTIQLPPANDLENDALSFVEHFGLDEECFRQLLAQPPDIARSVMAGFQPRQDTQNPQGLFISYLRSVAAASKGSKGGAKGGAKGSAKGSALSPIGAFGSWPRSTQPIAVRAAPYDRPPAPQAQGKGPRGVPRAFVTSVSEEELLDFALAWQLDQGCLDFLQTQDAETQRFVVNNFQPKEGTANVSGLFMSYVNSLVRAGKGGKGMHEFYRDAANVARAAVLAAPLFLEHWIRLAIVLSHPALEMPREAGMLVRQAMLLNDTHYCLRGLERMLLPSIREAGTWRPPETNLLERALGGANATRRATSTSREAVLWGRMMRRAQRRCGSPEAAASKEGFKSWMLYEALLRRRGFWGADLYAADFEHKAPSARELLSEDWLREQEAATYEGGRDLVAGHMQTLAFSYSSVYRTMVVSGTAMAAKRVLPTSVTRLDSTTAENVARRASEHTFNRPWERLEECSRCSQRPQHAAERLPLGKAAPVKVFLMVTNAERNRAEIASLRHEISSLLQTNGQLHQHLGQLNSFLPDSSVAANSQGGASAEANLRRSWDNSEAPRPCGHMRSDPGASCLSSPRGAAALASLLRERDDLQQRLQVTELARCAAQQRRATAEAALRRCTEDLEWQRKRIAAQEAGEDQPFGEAELLRKQLREAQDKIAELDVILSARSERVRANERDYAEARVEFDALSVANDAIQKELEATRSRIASEQQGCQAAESELSEFQARMRAEEVEFAAEVETLGSRRSSLETSLRESSANLADMEAEVSAARAQSLGLRAQLEVLQAARDEIVSQEHQATVQQRAEVERLEAKAESLAAEALDLSHRHEQAKVSFQ</sequence>
<feature type="coiled-coil region" evidence="1">
    <location>
        <begin position="834"/>
        <end position="861"/>
    </location>
</feature>
<keyword evidence="4" id="KW-1185">Reference proteome</keyword>
<organism evidence="3 4">
    <name type="scientific">Symbiodinium necroappetens</name>
    <dbReference type="NCBI Taxonomy" id="1628268"/>
    <lineage>
        <taxon>Eukaryota</taxon>
        <taxon>Sar</taxon>
        <taxon>Alveolata</taxon>
        <taxon>Dinophyceae</taxon>
        <taxon>Suessiales</taxon>
        <taxon>Symbiodiniaceae</taxon>
        <taxon>Symbiodinium</taxon>
    </lineage>
</organism>
<evidence type="ECO:0000256" key="1">
    <source>
        <dbReference type="SAM" id="Coils"/>
    </source>
</evidence>
<evidence type="ECO:0000313" key="4">
    <source>
        <dbReference type="Proteomes" id="UP000601435"/>
    </source>
</evidence>
<name>A0A812WZS2_9DINO</name>
<reference evidence="3" key="1">
    <citation type="submission" date="2021-02" db="EMBL/GenBank/DDBJ databases">
        <authorList>
            <person name="Dougan E. K."/>
            <person name="Rhodes N."/>
            <person name="Thang M."/>
            <person name="Chan C."/>
        </authorList>
    </citation>
    <scope>NUCLEOTIDE SEQUENCE</scope>
</reference>
<gene>
    <name evidence="3" type="primary">AOX1A</name>
    <name evidence="3" type="ORF">SNEC2469_LOCUS20022</name>
</gene>
<evidence type="ECO:0000313" key="3">
    <source>
        <dbReference type="EMBL" id="CAE7694959.1"/>
    </source>
</evidence>
<comment type="caution">
    <text evidence="3">The sequence shown here is derived from an EMBL/GenBank/DDBJ whole genome shotgun (WGS) entry which is preliminary data.</text>
</comment>
<keyword evidence="1" id="KW-0175">Coiled coil</keyword>
<accession>A0A812WZS2</accession>
<protein>
    <submittedName>
        <fullName evidence="3">AOX1A protein</fullName>
    </submittedName>
</protein>
<dbReference type="OrthoDB" id="436770at2759"/>
<proteinExistence type="predicted"/>
<feature type="region of interest" description="Disordered" evidence="2">
    <location>
        <begin position="569"/>
        <end position="607"/>
    </location>
</feature>